<protein>
    <submittedName>
        <fullName evidence="1">Uncharacterized protein</fullName>
    </submittedName>
</protein>
<evidence type="ECO:0000313" key="2">
    <source>
        <dbReference type="Proteomes" id="UP001620397"/>
    </source>
</evidence>
<name>A0ABW8KIW3_9GAMM</name>
<sequence length="129" mass="14539">MTEKTRKRDLRTRVTYVIHERVRTYAAAHQVTVYQATERLVLLGLDWTGAPTKDADIALPESIGQLAARIDVLAALADRALFGAFVAYTYARYAALESLTGDARQTRDRELLEAGQETYHRQRTQALES</sequence>
<reference evidence="1 2" key="1">
    <citation type="submission" date="2020-10" db="EMBL/GenBank/DDBJ databases">
        <title>Phylogeny of dyella-like bacteria.</title>
        <authorList>
            <person name="Fu J."/>
        </authorList>
    </citation>
    <scope>NUCLEOTIDE SEQUENCE [LARGE SCALE GENOMIC DNA]</scope>
    <source>
        <strain evidence="1 2">DKC-1</strain>
    </source>
</reference>
<gene>
    <name evidence="1" type="ORF">ISP14_13920</name>
</gene>
<evidence type="ECO:0000313" key="1">
    <source>
        <dbReference type="EMBL" id="MFK2931890.1"/>
    </source>
</evidence>
<dbReference type="Proteomes" id="UP001620397">
    <property type="component" value="Unassembled WGS sequence"/>
</dbReference>
<comment type="caution">
    <text evidence="1">The sequence shown here is derived from an EMBL/GenBank/DDBJ whole genome shotgun (WGS) entry which is preliminary data.</text>
</comment>
<organism evidence="1 2">
    <name type="scientific">Dyella agri</name>
    <dbReference type="NCBI Taxonomy" id="1926869"/>
    <lineage>
        <taxon>Bacteria</taxon>
        <taxon>Pseudomonadati</taxon>
        <taxon>Pseudomonadota</taxon>
        <taxon>Gammaproteobacteria</taxon>
        <taxon>Lysobacterales</taxon>
        <taxon>Rhodanobacteraceae</taxon>
        <taxon>Dyella</taxon>
    </lineage>
</organism>
<keyword evidence="2" id="KW-1185">Reference proteome</keyword>
<accession>A0ABW8KIW3</accession>
<dbReference type="EMBL" id="JADIKL010000008">
    <property type="protein sequence ID" value="MFK2931890.1"/>
    <property type="molecule type" value="Genomic_DNA"/>
</dbReference>
<dbReference type="RefSeq" id="WP_404540964.1">
    <property type="nucleotide sequence ID" value="NZ_JADIKL010000008.1"/>
</dbReference>
<proteinExistence type="predicted"/>